<name>A0A2S6CPH8_9CYAN</name>
<feature type="transmembrane region" description="Helical" evidence="1">
    <location>
        <begin position="6"/>
        <end position="23"/>
    </location>
</feature>
<keyword evidence="1" id="KW-0812">Transmembrane</keyword>
<reference evidence="2 3" key="1">
    <citation type="submission" date="2018-02" db="EMBL/GenBank/DDBJ databases">
        <title>Discovery of a pederin family compound in a non-symbiotic bloom-forming cyanobacterium.</title>
        <authorList>
            <person name="Kust A."/>
            <person name="Mares J."/>
            <person name="Jokela J."/>
            <person name="Urajova P."/>
            <person name="Hajek J."/>
            <person name="Saurav K."/>
            <person name="Voracova K."/>
            <person name="Fewer D.P."/>
            <person name="Haapaniemi E."/>
            <person name="Permi P."/>
            <person name="Rehakova K."/>
            <person name="Sivonen K."/>
            <person name="Hrouzek P."/>
        </authorList>
    </citation>
    <scope>NUCLEOTIDE SEQUENCE [LARGE SCALE GENOMIC DNA]</scope>
    <source>
        <strain evidence="2 3">CHARLIE-1</strain>
    </source>
</reference>
<evidence type="ECO:0000313" key="2">
    <source>
        <dbReference type="EMBL" id="PPJ61621.1"/>
    </source>
</evidence>
<gene>
    <name evidence="2" type="ORF">CUN59_19975</name>
</gene>
<evidence type="ECO:0008006" key="4">
    <source>
        <dbReference type="Google" id="ProtNLM"/>
    </source>
</evidence>
<dbReference type="EMBL" id="PGEM01000197">
    <property type="protein sequence ID" value="PPJ61621.1"/>
    <property type="molecule type" value="Genomic_DNA"/>
</dbReference>
<keyword evidence="1" id="KW-0472">Membrane</keyword>
<accession>A0A2S6CPH8</accession>
<keyword evidence="1" id="KW-1133">Transmembrane helix</keyword>
<dbReference type="OrthoDB" id="582659at2"/>
<evidence type="ECO:0000256" key="1">
    <source>
        <dbReference type="SAM" id="Phobius"/>
    </source>
</evidence>
<dbReference type="AlphaFoldDB" id="A0A2S6CPH8"/>
<protein>
    <recommendedName>
        <fullName evidence="4">Transmembrane protein</fullName>
    </recommendedName>
</protein>
<dbReference type="Proteomes" id="UP000239589">
    <property type="component" value="Unassembled WGS sequence"/>
</dbReference>
<dbReference type="RefSeq" id="WP_104389470.1">
    <property type="nucleotide sequence ID" value="NZ_PGEM01000197.1"/>
</dbReference>
<comment type="caution">
    <text evidence="2">The sequence shown here is derived from an EMBL/GenBank/DDBJ whole genome shotgun (WGS) entry which is preliminary data.</text>
</comment>
<keyword evidence="3" id="KW-1185">Reference proteome</keyword>
<organism evidence="2 3">
    <name type="scientific">Cuspidothrix issatschenkoi CHARLIE-1</name>
    <dbReference type="NCBI Taxonomy" id="2052836"/>
    <lineage>
        <taxon>Bacteria</taxon>
        <taxon>Bacillati</taxon>
        <taxon>Cyanobacteriota</taxon>
        <taxon>Cyanophyceae</taxon>
        <taxon>Nostocales</taxon>
        <taxon>Aphanizomenonaceae</taxon>
        <taxon>Cuspidothrix</taxon>
    </lineage>
</organism>
<evidence type="ECO:0000313" key="3">
    <source>
        <dbReference type="Proteomes" id="UP000239589"/>
    </source>
</evidence>
<sequence length="106" mass="12542">MVIIVVLVNIVISLMLLYLAQKLRKITYILAFVADSLNQFERATYQLLHTIPENIYRGAENIHNLRLENQIRKQQIQQLRQIISLIILVKQIYQSQFRLLIPKITK</sequence>
<proteinExistence type="predicted"/>